<dbReference type="GO" id="GO:0006633">
    <property type="term" value="P:fatty acid biosynthetic process"/>
    <property type="evidence" value="ECO:0007669"/>
    <property type="project" value="InterPro"/>
</dbReference>
<dbReference type="GO" id="GO:0009507">
    <property type="term" value="C:chloroplast"/>
    <property type="evidence" value="ECO:0007669"/>
    <property type="project" value="TreeGrafter"/>
</dbReference>
<dbReference type="GO" id="GO:0009317">
    <property type="term" value="C:acetyl-CoA carboxylase complex"/>
    <property type="evidence" value="ECO:0007669"/>
    <property type="project" value="InterPro"/>
</dbReference>
<evidence type="ECO:0000256" key="6">
    <source>
        <dbReference type="ARBA" id="ARBA00022840"/>
    </source>
</evidence>
<feature type="domain" description="CoA carboxyltransferase N-terminal" evidence="8">
    <location>
        <begin position="221"/>
        <end position="484"/>
    </location>
</feature>
<reference evidence="9" key="1">
    <citation type="submission" date="2014-04" db="EMBL/GenBank/DDBJ databases">
        <title>Plastid Genome Evolution in Erodium (Geraniaceae).</title>
        <authorList>
            <person name="Blazier J.C."/>
            <person name="Govindu M."/>
            <person name="Mower J."/>
            <person name="Jansen R.K."/>
        </authorList>
    </citation>
    <scope>NUCLEOTIDE SEQUENCE</scope>
</reference>
<dbReference type="RefSeq" id="YP_009138229.1">
    <property type="nucleotide sequence ID" value="NC_027065.1"/>
</dbReference>
<evidence type="ECO:0000256" key="4">
    <source>
        <dbReference type="ARBA" id="ARBA00022771"/>
    </source>
</evidence>
<keyword evidence="3" id="KW-0547">Nucleotide-binding</keyword>
<dbReference type="InterPro" id="IPR000438">
    <property type="entry name" value="Acetyl_CoA_COase_Trfase_b_su"/>
</dbReference>
<evidence type="ECO:0000256" key="5">
    <source>
        <dbReference type="ARBA" id="ARBA00022833"/>
    </source>
</evidence>
<dbReference type="SUPFAM" id="SSF52096">
    <property type="entry name" value="ClpP/crotonase"/>
    <property type="match status" value="1"/>
</dbReference>
<dbReference type="GO" id="GO:0008270">
    <property type="term" value="F:zinc ion binding"/>
    <property type="evidence" value="ECO:0007669"/>
    <property type="project" value="UniProtKB-KW"/>
</dbReference>
<geneLocation type="chloroplast" evidence="9"/>
<keyword evidence="9" id="KW-0934">Plastid</keyword>
<dbReference type="InterPro" id="IPR029045">
    <property type="entry name" value="ClpP/crotonase-like_dom_sf"/>
</dbReference>
<dbReference type="PANTHER" id="PTHR42995:SF5">
    <property type="entry name" value="ACETYL-COENZYME A CARBOXYLASE CARBOXYL TRANSFERASE SUBUNIT BETA, CHLOROPLASTIC"/>
    <property type="match status" value="1"/>
</dbReference>
<keyword evidence="4" id="KW-0479">Metal-binding</keyword>
<dbReference type="GO" id="GO:0005524">
    <property type="term" value="F:ATP binding"/>
    <property type="evidence" value="ECO:0007669"/>
    <property type="project" value="UniProtKB-KW"/>
</dbReference>
<name>A0A0F6N4S3_9ROSI</name>
<protein>
    <submittedName>
        <fullName evidence="9">Acetyl-CoA carboxylase carboxyltransferase beta subunit</fullName>
    </submittedName>
</protein>
<dbReference type="GO" id="GO:2001295">
    <property type="term" value="P:malonyl-CoA biosynthetic process"/>
    <property type="evidence" value="ECO:0007669"/>
    <property type="project" value="TreeGrafter"/>
</dbReference>
<keyword evidence="6" id="KW-0067">ATP-binding</keyword>
<evidence type="ECO:0000313" key="9">
    <source>
        <dbReference type="EMBL" id="AIA81362.1"/>
    </source>
</evidence>
<feature type="region of interest" description="Disordered" evidence="7">
    <location>
        <begin position="1"/>
        <end position="60"/>
    </location>
</feature>
<keyword evidence="9" id="KW-0150">Chloroplast</keyword>
<dbReference type="GeneID" id="24287033"/>
<gene>
    <name evidence="9" type="primary">accD</name>
</gene>
<dbReference type="PRINTS" id="PR01070">
    <property type="entry name" value="ACCCTRFRASEB"/>
</dbReference>
<comment type="subunit">
    <text evidence="1">Acetyl-CoA carboxylase is a heterohexamer composed of biotin carboxyl carrier protein, biotin carboxylase and 2 subunits each of ACCase subunit alpha and ACCase plastid-coded subunit beta (accD).</text>
</comment>
<keyword evidence="2 9" id="KW-0808">Transferase</keyword>
<feature type="compositionally biased region" description="Basic and acidic residues" evidence="7">
    <location>
        <begin position="1"/>
        <end position="13"/>
    </location>
</feature>
<dbReference type="InterPro" id="IPR034733">
    <property type="entry name" value="AcCoA_carboxyl_beta"/>
</dbReference>
<sequence>MGKFPEEQFKKDIEEEENSMEIEEEEIEEEGIEEEEIEEEEIEEEGIEEEGIEEEGIEEEEEKLRKMSKEKLVALLRIFSKFLARRPKFDKYKYKEIWKNVGFWVDDLIYAWAILEARQDLMNENWKKHFRFEGTDPFSFWFKLQDRQHFSSMTKEEEVFEYGMSWKEYRRRVLYKCTAIACWEKERNKELAKLKKDSEEEKTSQDREGDSCKERKVRIFGISDIPEILEKAFSKIDRTLSRVWQFLDEMVQERDRVESEKRLFDGIVEPEEEEDIEDETYHERLARYKSETGLLEAIQTGKAKINGLPILFGSMEFGFMGGSMGSVVGEKVARLIERATSEFLPLIIVCASGGARMQEGIFSLMQMAKISGTLYYFRQRSNQKKKLLYISILASPTTGGVLASFGMLANLVLSEPQTSIAFAGARVIEAILHETVPEGSQEAEPLMEKGMLDGIIERKLLKYYVAFLFDFHNLYSFLYGNSDD</sequence>
<dbReference type="InterPro" id="IPR011762">
    <property type="entry name" value="COA_CT_N"/>
</dbReference>
<dbReference type="GO" id="GO:0003989">
    <property type="term" value="F:acetyl-CoA carboxylase activity"/>
    <property type="evidence" value="ECO:0007669"/>
    <property type="project" value="InterPro"/>
</dbReference>
<evidence type="ECO:0000259" key="8">
    <source>
        <dbReference type="PROSITE" id="PS50980"/>
    </source>
</evidence>
<dbReference type="Gene3D" id="3.90.226.10">
    <property type="entry name" value="2-enoyl-CoA Hydratase, Chain A, domain 1"/>
    <property type="match status" value="1"/>
</dbReference>
<proteinExistence type="predicted"/>
<dbReference type="EMBL" id="KJ701602">
    <property type="protein sequence ID" value="AIA81362.1"/>
    <property type="molecule type" value="Genomic_DNA"/>
</dbReference>
<dbReference type="GO" id="GO:0016740">
    <property type="term" value="F:transferase activity"/>
    <property type="evidence" value="ECO:0007669"/>
    <property type="project" value="UniProtKB-KW"/>
</dbReference>
<evidence type="ECO:0000256" key="3">
    <source>
        <dbReference type="ARBA" id="ARBA00022741"/>
    </source>
</evidence>
<dbReference type="AlphaFoldDB" id="A0A0F6N4S3"/>
<accession>A0A0F6N4S3</accession>
<evidence type="ECO:0000256" key="7">
    <source>
        <dbReference type="SAM" id="MobiDB-lite"/>
    </source>
</evidence>
<keyword evidence="5" id="KW-0862">Zinc</keyword>
<feature type="compositionally biased region" description="Acidic residues" evidence="7">
    <location>
        <begin position="14"/>
        <end position="60"/>
    </location>
</feature>
<evidence type="ECO:0000256" key="2">
    <source>
        <dbReference type="ARBA" id="ARBA00022679"/>
    </source>
</evidence>
<dbReference type="PROSITE" id="PS50980">
    <property type="entry name" value="COA_CT_NTER"/>
    <property type="match status" value="1"/>
</dbReference>
<dbReference type="PANTHER" id="PTHR42995">
    <property type="entry name" value="ACETYL-COENZYME A CARBOXYLASE CARBOXYL TRANSFERASE SUBUNIT BETA, CHLOROPLASTIC"/>
    <property type="match status" value="1"/>
</dbReference>
<dbReference type="Pfam" id="PF01039">
    <property type="entry name" value="Carboxyl_trans"/>
    <property type="match status" value="1"/>
</dbReference>
<keyword evidence="4" id="KW-0863">Zinc-finger</keyword>
<evidence type="ECO:0000256" key="1">
    <source>
        <dbReference type="ARBA" id="ARBA00011842"/>
    </source>
</evidence>
<organism evidence="9">
    <name type="scientific">Erodium chrysanthum</name>
    <dbReference type="NCBI Taxonomy" id="337364"/>
    <lineage>
        <taxon>Eukaryota</taxon>
        <taxon>Viridiplantae</taxon>
        <taxon>Streptophyta</taxon>
        <taxon>Embryophyta</taxon>
        <taxon>Tracheophyta</taxon>
        <taxon>Spermatophyta</taxon>
        <taxon>Magnoliopsida</taxon>
        <taxon>eudicotyledons</taxon>
        <taxon>Gunneridae</taxon>
        <taxon>Pentapetalae</taxon>
        <taxon>rosids</taxon>
        <taxon>malvids</taxon>
        <taxon>Geraniales</taxon>
        <taxon>Geraniaceae</taxon>
        <taxon>Erodium</taxon>
    </lineage>
</organism>